<accession>A0A8I0ANY3</accession>
<dbReference type="PANTHER" id="PTHR43537">
    <property type="entry name" value="TRANSCRIPTIONAL REGULATOR, GNTR FAMILY"/>
    <property type="match status" value="1"/>
</dbReference>
<keyword evidence="2" id="KW-0238">DNA-binding</keyword>
<evidence type="ECO:0000256" key="1">
    <source>
        <dbReference type="ARBA" id="ARBA00023015"/>
    </source>
</evidence>
<dbReference type="InterPro" id="IPR011711">
    <property type="entry name" value="GntR_C"/>
</dbReference>
<dbReference type="InterPro" id="IPR036390">
    <property type="entry name" value="WH_DNA-bd_sf"/>
</dbReference>
<dbReference type="InterPro" id="IPR036388">
    <property type="entry name" value="WH-like_DNA-bd_sf"/>
</dbReference>
<dbReference type="PRINTS" id="PR00035">
    <property type="entry name" value="HTHGNTR"/>
</dbReference>
<dbReference type="Gene3D" id="1.20.120.530">
    <property type="entry name" value="GntR ligand-binding domain-like"/>
    <property type="match status" value="1"/>
</dbReference>
<dbReference type="InterPro" id="IPR000524">
    <property type="entry name" value="Tscrpt_reg_HTH_GntR"/>
</dbReference>
<dbReference type="AlphaFoldDB" id="A0A8I0ANY3"/>
<dbReference type="CDD" id="cd07377">
    <property type="entry name" value="WHTH_GntR"/>
    <property type="match status" value="1"/>
</dbReference>
<dbReference type="PANTHER" id="PTHR43537:SF5">
    <property type="entry name" value="UXU OPERON TRANSCRIPTIONAL REGULATOR"/>
    <property type="match status" value="1"/>
</dbReference>
<evidence type="ECO:0000313" key="5">
    <source>
        <dbReference type="EMBL" id="MBC5662208.1"/>
    </source>
</evidence>
<evidence type="ECO:0000259" key="4">
    <source>
        <dbReference type="PROSITE" id="PS50949"/>
    </source>
</evidence>
<keyword evidence="3" id="KW-0804">Transcription</keyword>
<dbReference type="GO" id="GO:0003677">
    <property type="term" value="F:DNA binding"/>
    <property type="evidence" value="ECO:0007669"/>
    <property type="project" value="UniProtKB-KW"/>
</dbReference>
<dbReference type="RefSeq" id="WP_008402061.1">
    <property type="nucleotide sequence ID" value="NZ_JACOOX010000002.1"/>
</dbReference>
<protein>
    <submittedName>
        <fullName evidence="5">FadR family transcriptional regulator</fullName>
    </submittedName>
</protein>
<dbReference type="SMART" id="SM00345">
    <property type="entry name" value="HTH_GNTR"/>
    <property type="match status" value="1"/>
</dbReference>
<dbReference type="SUPFAM" id="SSF48008">
    <property type="entry name" value="GntR ligand-binding domain-like"/>
    <property type="match status" value="1"/>
</dbReference>
<dbReference type="PROSITE" id="PS50949">
    <property type="entry name" value="HTH_GNTR"/>
    <property type="match status" value="1"/>
</dbReference>
<dbReference type="GO" id="GO:0003700">
    <property type="term" value="F:DNA-binding transcription factor activity"/>
    <property type="evidence" value="ECO:0007669"/>
    <property type="project" value="InterPro"/>
</dbReference>
<dbReference type="Gene3D" id="1.10.10.10">
    <property type="entry name" value="Winged helix-like DNA-binding domain superfamily/Winged helix DNA-binding domain"/>
    <property type="match status" value="1"/>
</dbReference>
<dbReference type="Proteomes" id="UP000615234">
    <property type="component" value="Unassembled WGS sequence"/>
</dbReference>
<evidence type="ECO:0000313" key="6">
    <source>
        <dbReference type="Proteomes" id="UP000615234"/>
    </source>
</evidence>
<organism evidence="5 6">
    <name type="scientific">Coprococcus hominis</name>
    <name type="common">ex Liu et al. 2022</name>
    <dbReference type="NCBI Taxonomy" id="2763039"/>
    <lineage>
        <taxon>Bacteria</taxon>
        <taxon>Bacillati</taxon>
        <taxon>Bacillota</taxon>
        <taxon>Clostridia</taxon>
        <taxon>Lachnospirales</taxon>
        <taxon>Lachnospiraceae</taxon>
        <taxon>Coprococcus</taxon>
    </lineage>
</organism>
<keyword evidence="1" id="KW-0805">Transcription regulation</keyword>
<feature type="domain" description="HTH gntR-type" evidence="4">
    <location>
        <begin position="7"/>
        <end position="75"/>
    </location>
</feature>
<reference evidence="5 6" key="1">
    <citation type="submission" date="2020-08" db="EMBL/GenBank/DDBJ databases">
        <title>Genome public.</title>
        <authorList>
            <person name="Liu C."/>
            <person name="Sun Q."/>
        </authorList>
    </citation>
    <scope>NUCLEOTIDE SEQUENCE [LARGE SCALE GENOMIC DNA]</scope>
    <source>
        <strain evidence="5 6">NSJ-10</strain>
    </source>
</reference>
<sequence length="227" mass="25836">MEKQHVTSEYEKAIQYIYSLMQDGTLQNGSKLPTERTIAETLGIGRNSTREALSILHGMGMIERVQGSGNYISKNAGESIRQMLMMMLALGSITKSEVCEFRCTMEKSVCSMLIEKGIPFECQVLLEDNLARMEQADGSELVSVDKEFHELLIRATENELFSMIMEAVMIVYREWIDLVLRRVNTKEKANLLNYHKQIYNSVLERDEAAMKAAVDGHYHLISQMLAL</sequence>
<dbReference type="EMBL" id="JACOOX010000002">
    <property type="protein sequence ID" value="MBC5662208.1"/>
    <property type="molecule type" value="Genomic_DNA"/>
</dbReference>
<keyword evidence="6" id="KW-1185">Reference proteome</keyword>
<dbReference type="Pfam" id="PF00392">
    <property type="entry name" value="GntR"/>
    <property type="match status" value="1"/>
</dbReference>
<dbReference type="SUPFAM" id="SSF46785">
    <property type="entry name" value="Winged helix' DNA-binding domain"/>
    <property type="match status" value="1"/>
</dbReference>
<evidence type="ECO:0000256" key="2">
    <source>
        <dbReference type="ARBA" id="ARBA00023125"/>
    </source>
</evidence>
<gene>
    <name evidence="5" type="ORF">H8S09_04755</name>
</gene>
<name>A0A8I0ANY3_9FIRM</name>
<comment type="caution">
    <text evidence="5">The sequence shown here is derived from an EMBL/GenBank/DDBJ whole genome shotgun (WGS) entry which is preliminary data.</text>
</comment>
<dbReference type="SMART" id="SM00895">
    <property type="entry name" value="FCD"/>
    <property type="match status" value="1"/>
</dbReference>
<dbReference type="InterPro" id="IPR008920">
    <property type="entry name" value="TF_FadR/GntR_C"/>
</dbReference>
<proteinExistence type="predicted"/>
<dbReference type="Pfam" id="PF07729">
    <property type="entry name" value="FCD"/>
    <property type="match status" value="1"/>
</dbReference>
<evidence type="ECO:0000256" key="3">
    <source>
        <dbReference type="ARBA" id="ARBA00023163"/>
    </source>
</evidence>